<protein>
    <recommendedName>
        <fullName evidence="8">Arginine-hydroxylase NDUFAF5, mitochondrial</fullName>
    </recommendedName>
    <alternativeName>
        <fullName evidence="9">NADH dehydrogenase [ubiquinone] 1 alpha subcomplex assembly factor 5</fullName>
    </alternativeName>
    <alternativeName>
        <fullName evidence="10">Putative methyltransferase NDUFAF5</fullName>
    </alternativeName>
</protein>
<evidence type="ECO:0000256" key="5">
    <source>
        <dbReference type="ARBA" id="ARBA00022946"/>
    </source>
</evidence>
<dbReference type="FunFam" id="3.40.50.150:FF:000199">
    <property type="entry name" value="arginine-hydroxylase NDUFAF5, mitochondrial isoform X1"/>
    <property type="match status" value="1"/>
</dbReference>
<evidence type="ECO:0000256" key="7">
    <source>
        <dbReference type="ARBA" id="ARBA00023128"/>
    </source>
</evidence>
<accession>A0A401NUE4</accession>
<evidence type="ECO:0000256" key="10">
    <source>
        <dbReference type="ARBA" id="ARBA00042549"/>
    </source>
</evidence>
<dbReference type="Pfam" id="PF08241">
    <property type="entry name" value="Methyltransf_11"/>
    <property type="match status" value="1"/>
</dbReference>
<reference evidence="12 13" key="1">
    <citation type="journal article" date="2018" name="Nat. Ecol. Evol.">
        <title>Shark genomes provide insights into elasmobranch evolution and the origin of vertebrates.</title>
        <authorList>
            <person name="Hara Y"/>
            <person name="Yamaguchi K"/>
            <person name="Onimaru K"/>
            <person name="Kadota M"/>
            <person name="Koyanagi M"/>
            <person name="Keeley SD"/>
            <person name="Tatsumi K"/>
            <person name="Tanaka K"/>
            <person name="Motone F"/>
            <person name="Kageyama Y"/>
            <person name="Nozu R"/>
            <person name="Adachi N"/>
            <person name="Nishimura O"/>
            <person name="Nakagawa R"/>
            <person name="Tanegashima C"/>
            <person name="Kiyatake I"/>
            <person name="Matsumoto R"/>
            <person name="Murakumo K"/>
            <person name="Nishida K"/>
            <person name="Terakita A"/>
            <person name="Kuratani S"/>
            <person name="Sato K"/>
            <person name="Hyodo S Kuraku.S."/>
        </authorList>
    </citation>
    <scope>NUCLEOTIDE SEQUENCE [LARGE SCALE GENOMIC DNA]</scope>
</reference>
<dbReference type="GO" id="GO:0032981">
    <property type="term" value="P:mitochondrial respiratory chain complex I assembly"/>
    <property type="evidence" value="ECO:0007669"/>
    <property type="project" value="UniProtKB-ARBA"/>
</dbReference>
<dbReference type="EMBL" id="BFAA01008054">
    <property type="protein sequence ID" value="GCB64464.1"/>
    <property type="molecule type" value="Genomic_DNA"/>
</dbReference>
<gene>
    <name evidence="12" type="ORF">scyTo_0014773</name>
</gene>
<dbReference type="Proteomes" id="UP000288216">
    <property type="component" value="Unassembled WGS sequence"/>
</dbReference>
<comment type="caution">
    <text evidence="12">The sequence shown here is derived from an EMBL/GenBank/DDBJ whole genome shotgun (WGS) entry which is preliminary data.</text>
</comment>
<sequence>MSGFPCRLRYLAGLHEGRLHLLLPLNRTLGSGPPPIPPCSGSTATLRPCSSRAGSAMNIFDRKMKRRQKNWASSIPGSERYDYLKEEVGSRIVDRVFDIVRTFPVALDIGCGKGHIAEHLNKDTVQKLFQVDIAENVLKHPVETEIPTYRILADEEFLPFKENTFDLVLSSLSLHWVNDLPRAFKLINYSLKPDGVFIGAMMGGETLYELRCSLQLAELEREGGFAPHISPFTAVTDLGNLLEQAGFNMLTVDIDEIVVNYPGIFEVMEDLRGMGESNCAWSRKPLLHRDTMLAAAAIYKEMYGNDDGSVPATFQILYMIGWKPHESQAKPAQRGSATLSIGDLGKMSELITKKNKEF</sequence>
<evidence type="ECO:0000256" key="1">
    <source>
        <dbReference type="ARBA" id="ARBA00004173"/>
    </source>
</evidence>
<dbReference type="SUPFAM" id="SSF53335">
    <property type="entry name" value="S-adenosyl-L-methionine-dependent methyltransferases"/>
    <property type="match status" value="1"/>
</dbReference>
<dbReference type="AlphaFoldDB" id="A0A401NUE4"/>
<keyword evidence="7" id="KW-0496">Mitochondrion</keyword>
<dbReference type="GO" id="GO:0005739">
    <property type="term" value="C:mitochondrion"/>
    <property type="evidence" value="ECO:0007669"/>
    <property type="project" value="UniProtKB-SubCell"/>
</dbReference>
<dbReference type="OrthoDB" id="16816at2759"/>
<dbReference type="Gene3D" id="3.40.50.150">
    <property type="entry name" value="Vaccinia Virus protein VP39"/>
    <property type="match status" value="1"/>
</dbReference>
<name>A0A401NUE4_SCYTO</name>
<evidence type="ECO:0000313" key="13">
    <source>
        <dbReference type="Proteomes" id="UP000288216"/>
    </source>
</evidence>
<comment type="subcellular location">
    <subcellularLocation>
        <location evidence="1">Mitochondrion</location>
    </subcellularLocation>
</comment>
<organism evidence="12 13">
    <name type="scientific">Scyliorhinus torazame</name>
    <name type="common">Cloudy catshark</name>
    <name type="synonym">Catulus torazame</name>
    <dbReference type="NCBI Taxonomy" id="75743"/>
    <lineage>
        <taxon>Eukaryota</taxon>
        <taxon>Metazoa</taxon>
        <taxon>Chordata</taxon>
        <taxon>Craniata</taxon>
        <taxon>Vertebrata</taxon>
        <taxon>Chondrichthyes</taxon>
        <taxon>Elasmobranchii</taxon>
        <taxon>Galeomorphii</taxon>
        <taxon>Galeoidea</taxon>
        <taxon>Carcharhiniformes</taxon>
        <taxon>Scyliorhinidae</taxon>
        <taxon>Scyliorhinus</taxon>
    </lineage>
</organism>
<dbReference type="PANTHER" id="PTHR13090:SF1">
    <property type="entry name" value="ARGININE-HYDROXYLASE NDUFAF5, MITOCHONDRIAL"/>
    <property type="match status" value="1"/>
</dbReference>
<keyword evidence="6" id="KW-0560">Oxidoreductase</keyword>
<dbReference type="GO" id="GO:0008757">
    <property type="term" value="F:S-adenosylmethionine-dependent methyltransferase activity"/>
    <property type="evidence" value="ECO:0007669"/>
    <property type="project" value="InterPro"/>
</dbReference>
<keyword evidence="5" id="KW-0809">Transit peptide</keyword>
<feature type="domain" description="Methyltransferase type 11" evidence="11">
    <location>
        <begin position="107"/>
        <end position="198"/>
    </location>
</feature>
<dbReference type="CDD" id="cd02440">
    <property type="entry name" value="AdoMet_MTases"/>
    <property type="match status" value="1"/>
</dbReference>
<dbReference type="InterPro" id="IPR029063">
    <property type="entry name" value="SAM-dependent_MTases_sf"/>
</dbReference>
<evidence type="ECO:0000256" key="2">
    <source>
        <dbReference type="ARBA" id="ARBA00008361"/>
    </source>
</evidence>
<keyword evidence="4" id="KW-0808">Transferase</keyword>
<dbReference type="InterPro" id="IPR050602">
    <property type="entry name" value="Malonyl-ACP_OMT"/>
</dbReference>
<dbReference type="GO" id="GO:0016491">
    <property type="term" value="F:oxidoreductase activity"/>
    <property type="evidence" value="ECO:0007669"/>
    <property type="project" value="UniProtKB-KW"/>
</dbReference>
<keyword evidence="3" id="KW-0489">Methyltransferase</keyword>
<evidence type="ECO:0000256" key="9">
    <source>
        <dbReference type="ARBA" id="ARBA00041833"/>
    </source>
</evidence>
<dbReference type="GO" id="GO:0032259">
    <property type="term" value="P:methylation"/>
    <property type="evidence" value="ECO:0007669"/>
    <property type="project" value="UniProtKB-KW"/>
</dbReference>
<keyword evidence="13" id="KW-1185">Reference proteome</keyword>
<comment type="similarity">
    <text evidence="2">Belongs to the methyltransferase superfamily.</text>
</comment>
<proteinExistence type="inferred from homology"/>
<evidence type="ECO:0000256" key="6">
    <source>
        <dbReference type="ARBA" id="ARBA00023002"/>
    </source>
</evidence>
<dbReference type="OMA" id="ITRPMDN"/>
<dbReference type="PANTHER" id="PTHR13090">
    <property type="entry name" value="ARGININE-HYDROXYLASE NDUFAF5, MITOCHONDRIAL"/>
    <property type="match status" value="1"/>
</dbReference>
<dbReference type="InterPro" id="IPR013216">
    <property type="entry name" value="Methyltransf_11"/>
</dbReference>
<dbReference type="STRING" id="75743.A0A401NUE4"/>
<evidence type="ECO:0000256" key="8">
    <source>
        <dbReference type="ARBA" id="ARBA00040937"/>
    </source>
</evidence>
<evidence type="ECO:0000259" key="11">
    <source>
        <dbReference type="Pfam" id="PF08241"/>
    </source>
</evidence>
<evidence type="ECO:0000313" key="12">
    <source>
        <dbReference type="EMBL" id="GCB64464.1"/>
    </source>
</evidence>
<evidence type="ECO:0000256" key="4">
    <source>
        <dbReference type="ARBA" id="ARBA00022679"/>
    </source>
</evidence>
<evidence type="ECO:0000256" key="3">
    <source>
        <dbReference type="ARBA" id="ARBA00022603"/>
    </source>
</evidence>